<sequence length="107" mass="11268">MVSIDDRDHAEKQGGQDRGNDHADGAEVGVIAHERHGVQAALHAPLCVFLVEGLIQLAGNGHVFAAHEASQSPVSASGFPHFRAAVEIKPLVDHLPGHEQGAFKDGI</sequence>
<comment type="caution">
    <text evidence="2">The sequence shown here is derived from an EMBL/GenBank/DDBJ whole genome shotgun (WGS) entry which is preliminary data.</text>
</comment>
<dbReference type="AlphaFoldDB" id="A0A9P6XU42"/>
<evidence type="ECO:0000256" key="1">
    <source>
        <dbReference type="SAM" id="MobiDB-lite"/>
    </source>
</evidence>
<reference evidence="2 3" key="1">
    <citation type="journal article" date="2020" name="Microb. Genom.">
        <title>Genetic diversity of clinical and environmental Mucorales isolates obtained from an investigation of mucormycosis cases among solid organ transplant recipients.</title>
        <authorList>
            <person name="Nguyen M.H."/>
            <person name="Kaul D."/>
            <person name="Muto C."/>
            <person name="Cheng S.J."/>
            <person name="Richter R.A."/>
            <person name="Bruno V.M."/>
            <person name="Liu G."/>
            <person name="Beyhan S."/>
            <person name="Sundermann A.J."/>
            <person name="Mounaud S."/>
            <person name="Pasculle A.W."/>
            <person name="Nierman W.C."/>
            <person name="Driscoll E."/>
            <person name="Cumbie R."/>
            <person name="Clancy C.J."/>
            <person name="Dupont C.L."/>
        </authorList>
    </citation>
    <scope>NUCLEOTIDE SEQUENCE [LARGE SCALE GENOMIC DNA]</scope>
    <source>
        <strain evidence="2 3">GL24</strain>
    </source>
</reference>
<feature type="compositionally biased region" description="Basic and acidic residues" evidence="1">
    <location>
        <begin position="1"/>
        <end position="25"/>
    </location>
</feature>
<name>A0A9P6XU42_9FUNG</name>
<organism evidence="2 3">
    <name type="scientific">Rhizopus delemar</name>
    <dbReference type="NCBI Taxonomy" id="936053"/>
    <lineage>
        <taxon>Eukaryota</taxon>
        <taxon>Fungi</taxon>
        <taxon>Fungi incertae sedis</taxon>
        <taxon>Mucoromycota</taxon>
        <taxon>Mucoromycotina</taxon>
        <taxon>Mucoromycetes</taxon>
        <taxon>Mucorales</taxon>
        <taxon>Mucorineae</taxon>
        <taxon>Rhizopodaceae</taxon>
        <taxon>Rhizopus</taxon>
    </lineage>
</organism>
<keyword evidence="3" id="KW-1185">Reference proteome</keyword>
<feature type="region of interest" description="Disordered" evidence="1">
    <location>
        <begin position="1"/>
        <end position="26"/>
    </location>
</feature>
<proteinExistence type="predicted"/>
<protein>
    <submittedName>
        <fullName evidence="2">Uncharacterized protein</fullName>
    </submittedName>
</protein>
<dbReference type="Proteomes" id="UP000740926">
    <property type="component" value="Unassembled WGS sequence"/>
</dbReference>
<gene>
    <name evidence="2" type="ORF">G6F50_016311</name>
</gene>
<evidence type="ECO:0000313" key="3">
    <source>
        <dbReference type="Proteomes" id="UP000740926"/>
    </source>
</evidence>
<accession>A0A9P6XU42</accession>
<dbReference type="EMBL" id="JAANIU010010083">
    <property type="protein sequence ID" value="KAG1532191.1"/>
    <property type="molecule type" value="Genomic_DNA"/>
</dbReference>
<evidence type="ECO:0000313" key="2">
    <source>
        <dbReference type="EMBL" id="KAG1532191.1"/>
    </source>
</evidence>